<keyword evidence="7" id="KW-1185">Reference proteome</keyword>
<dbReference type="InterPro" id="IPR001647">
    <property type="entry name" value="HTH_TetR"/>
</dbReference>
<dbReference type="GO" id="GO:0000976">
    <property type="term" value="F:transcription cis-regulatory region binding"/>
    <property type="evidence" value="ECO:0007669"/>
    <property type="project" value="TreeGrafter"/>
</dbReference>
<dbReference type="PANTHER" id="PTHR30055:SF234">
    <property type="entry name" value="HTH-TYPE TRANSCRIPTIONAL REGULATOR BETI"/>
    <property type="match status" value="1"/>
</dbReference>
<gene>
    <name evidence="6" type="ORF">CTB96_07940</name>
</gene>
<evidence type="ECO:0000313" key="7">
    <source>
        <dbReference type="Proteomes" id="UP000246722"/>
    </source>
</evidence>
<dbReference type="SUPFAM" id="SSF46689">
    <property type="entry name" value="Homeodomain-like"/>
    <property type="match status" value="1"/>
</dbReference>
<dbReference type="EMBL" id="QHLY01000008">
    <property type="protein sequence ID" value="PXA70364.1"/>
    <property type="molecule type" value="Genomic_DNA"/>
</dbReference>
<keyword evidence="2 4" id="KW-0238">DNA-binding</keyword>
<dbReference type="RefSeq" id="WP_110126393.1">
    <property type="nucleotide sequence ID" value="NZ_QHLY01000008.1"/>
</dbReference>
<evidence type="ECO:0000259" key="5">
    <source>
        <dbReference type="PROSITE" id="PS50977"/>
    </source>
</evidence>
<evidence type="ECO:0000256" key="4">
    <source>
        <dbReference type="PROSITE-ProRule" id="PRU00335"/>
    </source>
</evidence>
<dbReference type="Proteomes" id="UP000246722">
    <property type="component" value="Unassembled WGS sequence"/>
</dbReference>
<feature type="domain" description="HTH tetR-type" evidence="5">
    <location>
        <begin position="7"/>
        <end position="67"/>
    </location>
</feature>
<dbReference type="InterPro" id="IPR009057">
    <property type="entry name" value="Homeodomain-like_sf"/>
</dbReference>
<organism evidence="6 7">
    <name type="scientific">Cryobacterium arcticum</name>
    <dbReference type="NCBI Taxonomy" id="670052"/>
    <lineage>
        <taxon>Bacteria</taxon>
        <taxon>Bacillati</taxon>
        <taxon>Actinomycetota</taxon>
        <taxon>Actinomycetes</taxon>
        <taxon>Micrococcales</taxon>
        <taxon>Microbacteriaceae</taxon>
        <taxon>Cryobacterium</taxon>
    </lineage>
</organism>
<dbReference type="GO" id="GO:0003700">
    <property type="term" value="F:DNA-binding transcription factor activity"/>
    <property type="evidence" value="ECO:0007669"/>
    <property type="project" value="TreeGrafter"/>
</dbReference>
<dbReference type="Gene3D" id="1.10.357.10">
    <property type="entry name" value="Tetracycline Repressor, domain 2"/>
    <property type="match status" value="1"/>
</dbReference>
<evidence type="ECO:0000313" key="6">
    <source>
        <dbReference type="EMBL" id="PXA70364.1"/>
    </source>
</evidence>
<dbReference type="OrthoDB" id="5242433at2"/>
<proteinExistence type="predicted"/>
<dbReference type="PANTHER" id="PTHR30055">
    <property type="entry name" value="HTH-TYPE TRANSCRIPTIONAL REGULATOR RUTR"/>
    <property type="match status" value="1"/>
</dbReference>
<dbReference type="Pfam" id="PF00440">
    <property type="entry name" value="TetR_N"/>
    <property type="match status" value="1"/>
</dbReference>
<protein>
    <submittedName>
        <fullName evidence="6">TetR family transcriptional regulator</fullName>
    </submittedName>
</protein>
<comment type="caution">
    <text evidence="6">The sequence shown here is derived from an EMBL/GenBank/DDBJ whole genome shotgun (WGS) entry which is preliminary data.</text>
</comment>
<dbReference type="SUPFAM" id="SSF48498">
    <property type="entry name" value="Tetracyclin repressor-like, C-terminal domain"/>
    <property type="match status" value="1"/>
</dbReference>
<dbReference type="InterPro" id="IPR050109">
    <property type="entry name" value="HTH-type_TetR-like_transc_reg"/>
</dbReference>
<name>A0A317ZT27_9MICO</name>
<accession>A0A317ZT27</accession>
<reference evidence="6 7" key="1">
    <citation type="submission" date="2018-05" db="EMBL/GenBank/DDBJ databases">
        <title>Genetic diversity of glacier-inhabiting Cryobacterium bacteria in China and description of Cryobacterium mengkeensis sp. nov. and Arthrobacter glacialis sp. nov.</title>
        <authorList>
            <person name="Liu Q."/>
            <person name="Xin Y.-H."/>
        </authorList>
    </citation>
    <scope>NUCLEOTIDE SEQUENCE [LARGE SCALE GENOMIC DNA]</scope>
    <source>
        <strain evidence="6 7">SK-1</strain>
    </source>
</reference>
<sequence length="224" mass="23966">MTRLPLADRRTELIGAAVRVIARSGLAAATTRAIVAEAGMPLGSFHYAFDSRDDLIAAVIDTITDEEHDAALSALPHAADGGTDLATTLRHGLDRYLDLLVADPQREQALLELSLYAMRQNTPTPQASGQYRAYYRAAAHSLDLAASACGMEWSVPLHRAARLLVTITDGVTSTWLADRDTAAARDTVIFAADALARLARPAAADLTAPSPIAHMSRKEQPRAD</sequence>
<feature type="DNA-binding region" description="H-T-H motif" evidence="4">
    <location>
        <begin position="30"/>
        <end position="49"/>
    </location>
</feature>
<keyword evidence="3" id="KW-0804">Transcription</keyword>
<evidence type="ECO:0000256" key="1">
    <source>
        <dbReference type="ARBA" id="ARBA00023015"/>
    </source>
</evidence>
<dbReference type="InterPro" id="IPR036271">
    <property type="entry name" value="Tet_transcr_reg_TetR-rel_C_sf"/>
</dbReference>
<evidence type="ECO:0000256" key="3">
    <source>
        <dbReference type="ARBA" id="ARBA00023163"/>
    </source>
</evidence>
<dbReference type="PROSITE" id="PS50977">
    <property type="entry name" value="HTH_TETR_2"/>
    <property type="match status" value="1"/>
</dbReference>
<keyword evidence="1" id="KW-0805">Transcription regulation</keyword>
<dbReference type="AlphaFoldDB" id="A0A317ZT27"/>
<evidence type="ECO:0000256" key="2">
    <source>
        <dbReference type="ARBA" id="ARBA00023125"/>
    </source>
</evidence>